<sequence length="126" mass="13910">MLTEKSDVYSLGIVFRELLTGMQLISHGRNIVTEVHAACQSGLMSNIIDKNLGPYSLEFPCLKLGFRHLYSTLSQVLLYDDDGIETFRIRLCCSGVLHLAVAQITDPSEGRLASEAIVKTSGCFEK</sequence>
<dbReference type="Proteomes" id="UP001064489">
    <property type="component" value="Chromosome 11"/>
</dbReference>
<evidence type="ECO:0000313" key="2">
    <source>
        <dbReference type="Proteomes" id="UP001064489"/>
    </source>
</evidence>
<dbReference type="Gene3D" id="1.10.510.10">
    <property type="entry name" value="Transferase(Phosphotransferase) domain 1"/>
    <property type="match status" value="1"/>
</dbReference>
<proteinExistence type="predicted"/>
<dbReference type="SUPFAM" id="SSF56112">
    <property type="entry name" value="Protein kinase-like (PK-like)"/>
    <property type="match status" value="1"/>
</dbReference>
<name>A0AAD5NFT8_ACENE</name>
<reference evidence="1" key="1">
    <citation type="journal article" date="2022" name="Plant J.">
        <title>Strategies of tolerance reflected in two North American maple genomes.</title>
        <authorList>
            <person name="McEvoy S.L."/>
            <person name="Sezen U.U."/>
            <person name="Trouern-Trend A."/>
            <person name="McMahon S.M."/>
            <person name="Schaberg P.G."/>
            <person name="Yang J."/>
            <person name="Wegrzyn J.L."/>
            <person name="Swenson N.G."/>
        </authorList>
    </citation>
    <scope>NUCLEOTIDE SEQUENCE</scope>
    <source>
        <strain evidence="1">91603</strain>
    </source>
</reference>
<protein>
    <submittedName>
        <fullName evidence="1">Uncharacterized protein</fullName>
    </submittedName>
</protein>
<gene>
    <name evidence="1" type="ORF">LWI28_028355</name>
</gene>
<evidence type="ECO:0000313" key="1">
    <source>
        <dbReference type="EMBL" id="KAI9154578.1"/>
    </source>
</evidence>
<dbReference type="AlphaFoldDB" id="A0AAD5NFT8"/>
<dbReference type="EMBL" id="JAJSOW010000108">
    <property type="protein sequence ID" value="KAI9154578.1"/>
    <property type="molecule type" value="Genomic_DNA"/>
</dbReference>
<organism evidence="1 2">
    <name type="scientific">Acer negundo</name>
    <name type="common">Box elder</name>
    <dbReference type="NCBI Taxonomy" id="4023"/>
    <lineage>
        <taxon>Eukaryota</taxon>
        <taxon>Viridiplantae</taxon>
        <taxon>Streptophyta</taxon>
        <taxon>Embryophyta</taxon>
        <taxon>Tracheophyta</taxon>
        <taxon>Spermatophyta</taxon>
        <taxon>Magnoliopsida</taxon>
        <taxon>eudicotyledons</taxon>
        <taxon>Gunneridae</taxon>
        <taxon>Pentapetalae</taxon>
        <taxon>rosids</taxon>
        <taxon>malvids</taxon>
        <taxon>Sapindales</taxon>
        <taxon>Sapindaceae</taxon>
        <taxon>Hippocastanoideae</taxon>
        <taxon>Acereae</taxon>
        <taxon>Acer</taxon>
    </lineage>
</organism>
<keyword evidence="2" id="KW-1185">Reference proteome</keyword>
<comment type="caution">
    <text evidence="1">The sequence shown here is derived from an EMBL/GenBank/DDBJ whole genome shotgun (WGS) entry which is preliminary data.</text>
</comment>
<dbReference type="InterPro" id="IPR011009">
    <property type="entry name" value="Kinase-like_dom_sf"/>
</dbReference>
<reference evidence="1" key="2">
    <citation type="submission" date="2023-02" db="EMBL/GenBank/DDBJ databases">
        <authorList>
            <person name="Swenson N.G."/>
            <person name="Wegrzyn J.L."/>
            <person name="Mcevoy S.L."/>
        </authorList>
    </citation>
    <scope>NUCLEOTIDE SEQUENCE</scope>
    <source>
        <strain evidence="1">91603</strain>
        <tissue evidence="1">Leaf</tissue>
    </source>
</reference>
<accession>A0AAD5NFT8</accession>